<dbReference type="InterPro" id="IPR051604">
    <property type="entry name" value="Ergot_Alk_Oxidoreductase"/>
</dbReference>
<dbReference type="EMBL" id="SLWQ01000004">
    <property type="protein sequence ID" value="TCO40648.1"/>
    <property type="molecule type" value="Genomic_DNA"/>
</dbReference>
<evidence type="ECO:0000313" key="3">
    <source>
        <dbReference type="Proteomes" id="UP000294862"/>
    </source>
</evidence>
<proteinExistence type="predicted"/>
<name>A0A4R2IB48_9GAMM</name>
<comment type="caution">
    <text evidence="2">The sequence shown here is derived from an EMBL/GenBank/DDBJ whole genome shotgun (WGS) entry which is preliminary data.</text>
</comment>
<gene>
    <name evidence="2" type="ORF">EV148_1049</name>
</gene>
<dbReference type="Pfam" id="PF05368">
    <property type="entry name" value="NmrA"/>
    <property type="match status" value="1"/>
</dbReference>
<protein>
    <submittedName>
        <fullName evidence="2">Uncharacterized protein YbjT (DUF2867 family)</fullName>
    </submittedName>
</protein>
<accession>A0A4R2IB48</accession>
<reference evidence="2 3" key="1">
    <citation type="journal article" date="2015" name="Stand. Genomic Sci.">
        <title>Genomic Encyclopedia of Bacterial and Archaeal Type Strains, Phase III: the genomes of soil and plant-associated and newly described type strains.</title>
        <authorList>
            <person name="Whitman W.B."/>
            <person name="Woyke T."/>
            <person name="Klenk H.P."/>
            <person name="Zhou Y."/>
            <person name="Lilburn T.G."/>
            <person name="Beck B.J."/>
            <person name="De Vos P."/>
            <person name="Vandamme P."/>
            <person name="Eisen J.A."/>
            <person name="Garrity G."/>
            <person name="Hugenholtz P."/>
            <person name="Kyrpides N.C."/>
        </authorList>
    </citation>
    <scope>NUCLEOTIDE SEQUENCE [LARGE SCALE GENOMIC DNA]</scope>
    <source>
        <strain evidence="2 3">A3</strain>
    </source>
</reference>
<dbReference type="Gene3D" id="3.40.50.720">
    <property type="entry name" value="NAD(P)-binding Rossmann-like Domain"/>
    <property type="match status" value="1"/>
</dbReference>
<dbReference type="PANTHER" id="PTHR43162:SF1">
    <property type="entry name" value="PRESTALK A DIFFERENTIATION PROTEIN A"/>
    <property type="match status" value="1"/>
</dbReference>
<feature type="domain" description="NmrA-like" evidence="1">
    <location>
        <begin position="4"/>
        <end position="232"/>
    </location>
</feature>
<dbReference type="Proteomes" id="UP000294862">
    <property type="component" value="Unassembled WGS sequence"/>
</dbReference>
<dbReference type="InterPro" id="IPR036291">
    <property type="entry name" value="NAD(P)-bd_dom_sf"/>
</dbReference>
<dbReference type="OrthoDB" id="9798669at2"/>
<evidence type="ECO:0000313" key="2">
    <source>
        <dbReference type="EMBL" id="TCO40648.1"/>
    </source>
</evidence>
<sequence length="291" mass="31417">MFAITAITGRVGGALAETLLSTGQGVRAVVRDEKKGAPWAARGCDVVIADMEDAGPLTKALTGVEGAFILLPPLFDPSPGFPETRAMIAVIREALEKAAPPKAVVLSTVGADAMQPNLLNGLRFLEEALASLPMPLTFLRAAWFMENAEWDIASARDEGVIRSCLQPLDRPIAMIATADVGRTAAELLLEDWNDKRVVELQAEERVSPNRIAAAFGKALGREVKAEVVARDTWEATFRAHGMNNPVPRMQMLDGFNEGWIDFRDRGAHVRKGRVGIDEAVASLVARKDKPA</sequence>
<evidence type="ECO:0000259" key="1">
    <source>
        <dbReference type="Pfam" id="PF05368"/>
    </source>
</evidence>
<dbReference type="RefSeq" id="WP_131996726.1">
    <property type="nucleotide sequence ID" value="NZ_SLWQ01000004.1"/>
</dbReference>
<keyword evidence="3" id="KW-1185">Reference proteome</keyword>
<dbReference type="AlphaFoldDB" id="A0A4R2IB48"/>
<dbReference type="SUPFAM" id="SSF51735">
    <property type="entry name" value="NAD(P)-binding Rossmann-fold domains"/>
    <property type="match status" value="1"/>
</dbReference>
<organism evidence="2 3">
    <name type="scientific">Dokdonella fugitiva</name>
    <dbReference type="NCBI Taxonomy" id="328517"/>
    <lineage>
        <taxon>Bacteria</taxon>
        <taxon>Pseudomonadati</taxon>
        <taxon>Pseudomonadota</taxon>
        <taxon>Gammaproteobacteria</taxon>
        <taxon>Lysobacterales</taxon>
        <taxon>Rhodanobacteraceae</taxon>
        <taxon>Dokdonella</taxon>
    </lineage>
</organism>
<dbReference type="PANTHER" id="PTHR43162">
    <property type="match status" value="1"/>
</dbReference>
<dbReference type="InterPro" id="IPR008030">
    <property type="entry name" value="NmrA-like"/>
</dbReference>
<dbReference type="Gene3D" id="3.90.25.10">
    <property type="entry name" value="UDP-galactose 4-epimerase, domain 1"/>
    <property type="match status" value="1"/>
</dbReference>